<keyword evidence="2" id="KW-1185">Reference proteome</keyword>
<proteinExistence type="predicted"/>
<dbReference type="Proteomes" id="UP001732700">
    <property type="component" value="Chromosome 2A"/>
</dbReference>
<name>A0ACD5UF75_AVESA</name>
<reference evidence="1" key="2">
    <citation type="submission" date="2025-09" db="UniProtKB">
        <authorList>
            <consortium name="EnsemblPlants"/>
        </authorList>
    </citation>
    <scope>IDENTIFICATION</scope>
</reference>
<organism evidence="1 2">
    <name type="scientific">Avena sativa</name>
    <name type="common">Oat</name>
    <dbReference type="NCBI Taxonomy" id="4498"/>
    <lineage>
        <taxon>Eukaryota</taxon>
        <taxon>Viridiplantae</taxon>
        <taxon>Streptophyta</taxon>
        <taxon>Embryophyta</taxon>
        <taxon>Tracheophyta</taxon>
        <taxon>Spermatophyta</taxon>
        <taxon>Magnoliopsida</taxon>
        <taxon>Liliopsida</taxon>
        <taxon>Poales</taxon>
        <taxon>Poaceae</taxon>
        <taxon>BOP clade</taxon>
        <taxon>Pooideae</taxon>
        <taxon>Poodae</taxon>
        <taxon>Poeae</taxon>
        <taxon>Poeae Chloroplast Group 1 (Aveneae type)</taxon>
        <taxon>Aveninae</taxon>
        <taxon>Avena</taxon>
    </lineage>
</organism>
<evidence type="ECO:0000313" key="2">
    <source>
        <dbReference type="Proteomes" id="UP001732700"/>
    </source>
</evidence>
<reference evidence="1" key="1">
    <citation type="submission" date="2021-05" db="EMBL/GenBank/DDBJ databases">
        <authorList>
            <person name="Scholz U."/>
            <person name="Mascher M."/>
            <person name="Fiebig A."/>
        </authorList>
    </citation>
    <scope>NUCLEOTIDE SEQUENCE [LARGE SCALE GENOMIC DNA]</scope>
</reference>
<protein>
    <submittedName>
        <fullName evidence="1">Uncharacterized protein</fullName>
    </submittedName>
</protein>
<dbReference type="EnsemblPlants" id="AVESA.00010b.r2.2AG0241030.1">
    <property type="protein sequence ID" value="AVESA.00010b.r2.2AG0241030.1.CDS.1"/>
    <property type="gene ID" value="AVESA.00010b.r2.2AG0241030"/>
</dbReference>
<evidence type="ECO:0000313" key="1">
    <source>
        <dbReference type="EnsemblPlants" id="AVESA.00010b.r2.2AG0241030.1.CDS.1"/>
    </source>
</evidence>
<accession>A0ACD5UF75</accession>
<sequence>MAGKEAAVAGGERKRKAAEVAAAAAGPAPTRKRKMTRLPQEEIDSILAKVMDDDRLPPEFRALKRHSPDLIPWPEEEMDEEVVSFYDLVHELYAVGEKFREFQAWVRSEYANKAYVEVDDEFLARRAEDRASVEEARMAVLKAFDFPNLMMDD</sequence>